<organism evidence="3 4">
    <name type="scientific">Vespula vulgaris</name>
    <name type="common">Yellow jacket</name>
    <name type="synonym">Wasp</name>
    <dbReference type="NCBI Taxonomy" id="7454"/>
    <lineage>
        <taxon>Eukaryota</taxon>
        <taxon>Metazoa</taxon>
        <taxon>Ecdysozoa</taxon>
        <taxon>Arthropoda</taxon>
        <taxon>Hexapoda</taxon>
        <taxon>Insecta</taxon>
        <taxon>Pterygota</taxon>
        <taxon>Neoptera</taxon>
        <taxon>Endopterygota</taxon>
        <taxon>Hymenoptera</taxon>
        <taxon>Apocrita</taxon>
        <taxon>Aculeata</taxon>
        <taxon>Vespoidea</taxon>
        <taxon>Vespidae</taxon>
        <taxon>Vespinae</taxon>
        <taxon>Vespula</taxon>
    </lineage>
</organism>
<gene>
    <name evidence="3" type="ORF">HZH66_011725</name>
</gene>
<dbReference type="Proteomes" id="UP000614350">
    <property type="component" value="Unassembled WGS sequence"/>
</dbReference>
<reference evidence="3" key="1">
    <citation type="journal article" date="2020" name="G3 (Bethesda)">
        <title>High-Quality Assemblies for Three Invasive Social Wasps from the &lt;i&gt;Vespula&lt;/i&gt; Genus.</title>
        <authorList>
            <person name="Harrop T.W.R."/>
            <person name="Guhlin J."/>
            <person name="McLaughlin G.M."/>
            <person name="Permina E."/>
            <person name="Stockwell P."/>
            <person name="Gilligan J."/>
            <person name="Le Lec M.F."/>
            <person name="Gruber M.A.M."/>
            <person name="Quinn O."/>
            <person name="Lovegrove M."/>
            <person name="Duncan E.J."/>
            <person name="Remnant E.J."/>
            <person name="Van Eeckhoven J."/>
            <person name="Graham B."/>
            <person name="Knapp R.A."/>
            <person name="Langford K.W."/>
            <person name="Kronenberg Z."/>
            <person name="Press M.O."/>
            <person name="Eacker S.M."/>
            <person name="Wilson-Rankin E.E."/>
            <person name="Purcell J."/>
            <person name="Lester P.J."/>
            <person name="Dearden P.K."/>
        </authorList>
    </citation>
    <scope>NUCLEOTIDE SEQUENCE</scope>
    <source>
        <strain evidence="3">Marl-1</strain>
    </source>
</reference>
<dbReference type="EMBL" id="JACSEA010000014">
    <property type="protein sequence ID" value="KAF7385883.1"/>
    <property type="molecule type" value="Genomic_DNA"/>
</dbReference>
<evidence type="ECO:0000313" key="4">
    <source>
        <dbReference type="Proteomes" id="UP000614350"/>
    </source>
</evidence>
<keyword evidence="1" id="KW-0732">Signal</keyword>
<evidence type="ECO:0000256" key="1">
    <source>
        <dbReference type="SAM" id="SignalP"/>
    </source>
</evidence>
<name>A0A834JCX3_VESVU</name>
<evidence type="ECO:0000313" key="3">
    <source>
        <dbReference type="EMBL" id="KAF7385883.1"/>
    </source>
</evidence>
<accession>A0A834JCX3</accession>
<feature type="domain" description="4Fe-4S ferredoxin-type" evidence="2">
    <location>
        <begin position="169"/>
        <end position="199"/>
    </location>
</feature>
<dbReference type="InterPro" id="IPR017896">
    <property type="entry name" value="4Fe4S_Fe-S-bd"/>
</dbReference>
<proteinExistence type="predicted"/>
<feature type="signal peptide" evidence="1">
    <location>
        <begin position="1"/>
        <end position="23"/>
    </location>
</feature>
<comment type="caution">
    <text evidence="3">The sequence shown here is derived from an EMBL/GenBank/DDBJ whole genome shotgun (WGS) entry which is preliminary data.</text>
</comment>
<feature type="chain" id="PRO_5032486122" description="4Fe-4S ferredoxin-type domain-containing protein" evidence="1">
    <location>
        <begin position="24"/>
        <end position="307"/>
    </location>
</feature>
<keyword evidence="4" id="KW-1185">Reference proteome</keyword>
<protein>
    <recommendedName>
        <fullName evidence="2">4Fe-4S ferredoxin-type domain-containing protein</fullName>
    </recommendedName>
</protein>
<evidence type="ECO:0000259" key="2">
    <source>
        <dbReference type="PROSITE" id="PS51379"/>
    </source>
</evidence>
<dbReference type="PROSITE" id="PS51379">
    <property type="entry name" value="4FE4S_FER_2"/>
    <property type="match status" value="1"/>
</dbReference>
<sequence>MENSRALVLVSLIFVIFSSIIWNESYTVKADSEATTTEENTSEEQKLILDCQHPNYRTYIKCLKYPSFKGNKVKRHHHEISPEMDHHCMEICVKSCEAISSHECNQKCSHCIRRAKHKHQIITEYETECIDGDCKGSEKPAVGTTNITTNIELNNVINTGTERPNGGATPPSQDNCNCTNCKGCSSNCCPPGGINGGNIGGGHGGGYGGGYGGGFGGGFQLSLVPQLSLGLGLSPSFGCVPPYHWFCYQPSPYHYPHEKDCSVCYNPVLRYKCDVSCQMQLGNSFPYTPRMKRDEQLCKSPHCIGGT</sequence>
<dbReference type="AlphaFoldDB" id="A0A834JCX3"/>